<evidence type="ECO:0000256" key="3">
    <source>
        <dbReference type="ARBA" id="ARBA00023110"/>
    </source>
</evidence>
<evidence type="ECO:0000256" key="1">
    <source>
        <dbReference type="ARBA" id="ARBA00000971"/>
    </source>
</evidence>
<keyword evidence="10" id="KW-1185">Reference proteome</keyword>
<dbReference type="Pfam" id="PF00254">
    <property type="entry name" value="FKBP_C"/>
    <property type="match status" value="2"/>
</dbReference>
<dbReference type="RefSeq" id="WP_015779369.1">
    <property type="nucleotide sequence ID" value="NC_013169.1"/>
</dbReference>
<evidence type="ECO:0000256" key="5">
    <source>
        <dbReference type="PROSITE-ProRule" id="PRU00277"/>
    </source>
</evidence>
<organism evidence="9 10">
    <name type="scientific">Kytococcus sedentarius (strain ATCC 14392 / DSM 20547 / JCM 11482 / CCUG 33030 / NBRC 15357 / NCTC 11040 / CCM 314 / 541)</name>
    <name type="common">Micrococcus sedentarius</name>
    <dbReference type="NCBI Taxonomy" id="478801"/>
    <lineage>
        <taxon>Bacteria</taxon>
        <taxon>Bacillati</taxon>
        <taxon>Actinomycetota</taxon>
        <taxon>Actinomycetes</taxon>
        <taxon>Micrococcales</taxon>
        <taxon>Kytococcaceae</taxon>
        <taxon>Kytococcus</taxon>
    </lineage>
</organism>
<dbReference type="InterPro" id="IPR001179">
    <property type="entry name" value="PPIase_FKBP_dom"/>
</dbReference>
<proteinExistence type="predicted"/>
<dbReference type="KEGG" id="kse:Ksed_13970"/>
<feature type="domain" description="PPIase FKBP-type" evidence="8">
    <location>
        <begin position="140"/>
        <end position="235"/>
    </location>
</feature>
<keyword evidence="3 5" id="KW-0697">Rotamase</keyword>
<dbReference type="Proteomes" id="UP000006666">
    <property type="component" value="Chromosome"/>
</dbReference>
<dbReference type="PANTHER" id="PTHR10516:SF443">
    <property type="entry name" value="FK506-BINDING PROTEIN 59-RELATED"/>
    <property type="match status" value="1"/>
</dbReference>
<sequence length="401" mass="41138">MKRTPIRLIALVSTAALTLSACGGEESEENSSESTSSSSSSEAGGDESSEGGEQSSQEPSDGASQGTGADGASGSSADPSSSGDASGEAQDADGKKPDPEAAGTLDDLEISGGDKPSITFGDGPFTVSETQDKIVEEGDGEELTADHTAMVEYALYNGTSGKELQNAFGQNAVPIGLNDEQTIAALRSAMEGKKVGSTIAVAIPAKDAFGEQGAPQLGLEAGDTVVYLMKVTEASKPLKEATGTEKEAPEDFPKAEVFTDKPAQITMPDSEAPKELKEATLIEGEGDEVKKGDQLTIHYTGVTWKKGAEGEKFDSSHDRGAPTSFPIGVGRLIPGWDETLVGKKVGSRVELIVPPAKGYGEEGMPNAGIEGDDTLVFVVDILDAQSADGGQQDGSGEAPSE</sequence>
<feature type="chain" id="PRO_5039416313" description="peptidylprolyl isomerase" evidence="7">
    <location>
        <begin position="24"/>
        <end position="401"/>
    </location>
</feature>
<dbReference type="PROSITE" id="PS51257">
    <property type="entry name" value="PROKAR_LIPOPROTEIN"/>
    <property type="match status" value="1"/>
</dbReference>
<feature type="domain" description="PPIase FKBP-type" evidence="8">
    <location>
        <begin position="292"/>
        <end position="385"/>
    </location>
</feature>
<feature type="signal peptide" evidence="7">
    <location>
        <begin position="1"/>
        <end position="23"/>
    </location>
</feature>
<feature type="compositionally biased region" description="Low complexity" evidence="6">
    <location>
        <begin position="51"/>
        <end position="87"/>
    </location>
</feature>
<dbReference type="eggNOG" id="COG0545">
    <property type="taxonomic scope" value="Bacteria"/>
</dbReference>
<dbReference type="AlphaFoldDB" id="C7NHR7"/>
<evidence type="ECO:0000256" key="2">
    <source>
        <dbReference type="ARBA" id="ARBA00013194"/>
    </source>
</evidence>
<keyword evidence="7" id="KW-0732">Signal</keyword>
<protein>
    <recommendedName>
        <fullName evidence="2 5">peptidylprolyl isomerase</fullName>
        <ecNumber evidence="2 5">5.2.1.8</ecNumber>
    </recommendedName>
</protein>
<gene>
    <name evidence="9" type="ordered locus">Ksed_13970</name>
</gene>
<dbReference type="InterPro" id="IPR046357">
    <property type="entry name" value="PPIase_dom_sf"/>
</dbReference>
<dbReference type="PANTHER" id="PTHR10516">
    <property type="entry name" value="PEPTIDYL-PROLYL CIS-TRANS ISOMERASE"/>
    <property type="match status" value="1"/>
</dbReference>
<feature type="compositionally biased region" description="Low complexity" evidence="6">
    <location>
        <begin position="32"/>
        <end position="43"/>
    </location>
</feature>
<evidence type="ECO:0000256" key="7">
    <source>
        <dbReference type="SAM" id="SignalP"/>
    </source>
</evidence>
<dbReference type="InterPro" id="IPR050689">
    <property type="entry name" value="FKBP-type_PPIase"/>
</dbReference>
<name>C7NHR7_KYTSD</name>
<evidence type="ECO:0000256" key="6">
    <source>
        <dbReference type="SAM" id="MobiDB-lite"/>
    </source>
</evidence>
<dbReference type="HOGENOM" id="CLU_053307_0_1_11"/>
<evidence type="ECO:0000313" key="9">
    <source>
        <dbReference type="EMBL" id="ACV06424.1"/>
    </source>
</evidence>
<evidence type="ECO:0000259" key="8">
    <source>
        <dbReference type="PROSITE" id="PS50059"/>
    </source>
</evidence>
<feature type="region of interest" description="Disordered" evidence="6">
    <location>
        <begin position="21"/>
        <end position="125"/>
    </location>
</feature>
<evidence type="ECO:0000256" key="4">
    <source>
        <dbReference type="ARBA" id="ARBA00023235"/>
    </source>
</evidence>
<reference evidence="9 10" key="1">
    <citation type="journal article" date="2009" name="Stand. Genomic Sci.">
        <title>Complete genome sequence of Kytococcus sedentarius type strain (541).</title>
        <authorList>
            <person name="Sims D."/>
            <person name="Brettin T."/>
            <person name="Detter J.C."/>
            <person name="Han C."/>
            <person name="Lapidus A."/>
            <person name="Copeland A."/>
            <person name="Glavina Del Rio T."/>
            <person name="Nolan M."/>
            <person name="Chen F."/>
            <person name="Lucas S."/>
            <person name="Tice H."/>
            <person name="Cheng J.F."/>
            <person name="Bruce D."/>
            <person name="Goodwin L."/>
            <person name="Pitluck S."/>
            <person name="Ovchinnikova G."/>
            <person name="Pati A."/>
            <person name="Ivanova N."/>
            <person name="Mavrommatis K."/>
            <person name="Chen A."/>
            <person name="Palaniappan K."/>
            <person name="D'haeseleer P."/>
            <person name="Chain P."/>
            <person name="Bristow J."/>
            <person name="Eisen J.A."/>
            <person name="Markowitz V."/>
            <person name="Hugenholtz P."/>
            <person name="Schneider S."/>
            <person name="Goker M."/>
            <person name="Pukall R."/>
            <person name="Kyrpides N.C."/>
            <person name="Klenk H.P."/>
        </authorList>
    </citation>
    <scope>NUCLEOTIDE SEQUENCE [LARGE SCALE GENOMIC DNA]</scope>
    <source>
        <strain evidence="10">ATCC 14392 / DSM 20547 / JCM 11482 / CCUG 33030 / NBRC 15357 / NCTC 11040 / CCM 314 / 541</strain>
    </source>
</reference>
<dbReference type="GO" id="GO:0003755">
    <property type="term" value="F:peptidyl-prolyl cis-trans isomerase activity"/>
    <property type="evidence" value="ECO:0007669"/>
    <property type="project" value="UniProtKB-KW"/>
</dbReference>
<dbReference type="Gene3D" id="3.10.50.40">
    <property type="match status" value="2"/>
</dbReference>
<accession>C7NHR7</accession>
<dbReference type="STRING" id="478801.Ksed_13970"/>
<dbReference type="EMBL" id="CP001686">
    <property type="protein sequence ID" value="ACV06424.1"/>
    <property type="molecule type" value="Genomic_DNA"/>
</dbReference>
<comment type="catalytic activity">
    <reaction evidence="1 5">
        <text>[protein]-peptidylproline (omega=180) = [protein]-peptidylproline (omega=0)</text>
        <dbReference type="Rhea" id="RHEA:16237"/>
        <dbReference type="Rhea" id="RHEA-COMP:10747"/>
        <dbReference type="Rhea" id="RHEA-COMP:10748"/>
        <dbReference type="ChEBI" id="CHEBI:83833"/>
        <dbReference type="ChEBI" id="CHEBI:83834"/>
        <dbReference type="EC" id="5.2.1.8"/>
    </reaction>
</comment>
<dbReference type="EC" id="5.2.1.8" evidence="2 5"/>
<dbReference type="PROSITE" id="PS50059">
    <property type="entry name" value="FKBP_PPIASE"/>
    <property type="match status" value="2"/>
</dbReference>
<dbReference type="SUPFAM" id="SSF54534">
    <property type="entry name" value="FKBP-like"/>
    <property type="match status" value="2"/>
</dbReference>
<keyword evidence="4 5" id="KW-0413">Isomerase</keyword>
<evidence type="ECO:0000313" key="10">
    <source>
        <dbReference type="Proteomes" id="UP000006666"/>
    </source>
</evidence>